<name>A0ABT8DNB2_9BURK</name>
<organism evidence="2 3">
    <name type="scientific">Roseateles violae</name>
    <dbReference type="NCBI Taxonomy" id="3058042"/>
    <lineage>
        <taxon>Bacteria</taxon>
        <taxon>Pseudomonadati</taxon>
        <taxon>Pseudomonadota</taxon>
        <taxon>Betaproteobacteria</taxon>
        <taxon>Burkholderiales</taxon>
        <taxon>Sphaerotilaceae</taxon>
        <taxon>Roseateles</taxon>
    </lineage>
</organism>
<dbReference type="Pfam" id="PF20327">
    <property type="entry name" value="DUF6622"/>
    <property type="match status" value="1"/>
</dbReference>
<evidence type="ECO:0000256" key="1">
    <source>
        <dbReference type="SAM" id="Phobius"/>
    </source>
</evidence>
<feature type="transmembrane region" description="Helical" evidence="1">
    <location>
        <begin position="131"/>
        <end position="152"/>
    </location>
</feature>
<keyword evidence="3" id="KW-1185">Reference proteome</keyword>
<dbReference type="Proteomes" id="UP001228044">
    <property type="component" value="Unassembled WGS sequence"/>
</dbReference>
<dbReference type="InterPro" id="IPR046730">
    <property type="entry name" value="DUF6622"/>
</dbReference>
<reference evidence="2 3" key="1">
    <citation type="submission" date="2023-06" db="EMBL/GenBank/DDBJ databases">
        <title>Pelomonas sp. PFR6 16S ribosomal RNA gene Genome sequencing and assembly.</title>
        <authorList>
            <person name="Woo H."/>
        </authorList>
    </citation>
    <scope>NUCLEOTIDE SEQUENCE [LARGE SCALE GENOMIC DNA]</scope>
    <source>
        <strain evidence="2 3">PFR6</strain>
    </source>
</reference>
<evidence type="ECO:0008006" key="4">
    <source>
        <dbReference type="Google" id="ProtNLM"/>
    </source>
</evidence>
<keyword evidence="1" id="KW-1133">Transmembrane helix</keyword>
<protein>
    <recommendedName>
        <fullName evidence="4">DUF1453 domain-containing protein</fullName>
    </recommendedName>
</protein>
<proteinExistence type="predicted"/>
<gene>
    <name evidence="2" type="ORF">QWJ38_06200</name>
</gene>
<sequence length="172" mass="18195">MPISTILAHIPVWVWAILAFILVMGLIQSRDRLMSRPRLLLLPLAWAAFGLWGIDSAFGARALPLLAWAAGLAASLALLKGAGWPQGVRYQPETGHFFVPGSWLPLTLMLAIFAAKFALGMALALRPELAGLAPVAAGFSLLFGAISGAFLARSRAILAQADRPAAATQSAR</sequence>
<feature type="transmembrane region" description="Helical" evidence="1">
    <location>
        <begin position="6"/>
        <end position="27"/>
    </location>
</feature>
<evidence type="ECO:0000313" key="2">
    <source>
        <dbReference type="EMBL" id="MDN3919870.1"/>
    </source>
</evidence>
<dbReference type="EMBL" id="JAUHHC010000002">
    <property type="protein sequence ID" value="MDN3919870.1"/>
    <property type="molecule type" value="Genomic_DNA"/>
</dbReference>
<keyword evidence="1" id="KW-0472">Membrane</keyword>
<feature type="transmembrane region" description="Helical" evidence="1">
    <location>
        <begin position="65"/>
        <end position="82"/>
    </location>
</feature>
<comment type="caution">
    <text evidence="2">The sequence shown here is derived from an EMBL/GenBank/DDBJ whole genome shotgun (WGS) entry which is preliminary data.</text>
</comment>
<feature type="transmembrane region" description="Helical" evidence="1">
    <location>
        <begin position="103"/>
        <end position="125"/>
    </location>
</feature>
<accession>A0ABT8DNB2</accession>
<evidence type="ECO:0000313" key="3">
    <source>
        <dbReference type="Proteomes" id="UP001228044"/>
    </source>
</evidence>
<feature type="transmembrane region" description="Helical" evidence="1">
    <location>
        <begin position="39"/>
        <end position="59"/>
    </location>
</feature>
<keyword evidence="1" id="KW-0812">Transmembrane</keyword>